<comment type="caution">
    <text evidence="5">The sequence shown here is derived from an EMBL/GenBank/DDBJ whole genome shotgun (WGS) entry which is preliminary data.</text>
</comment>
<evidence type="ECO:0000256" key="2">
    <source>
        <dbReference type="ARBA" id="ARBA00023145"/>
    </source>
</evidence>
<dbReference type="EMBL" id="CAJNDS010000242">
    <property type="protein sequence ID" value="CAE7032930.1"/>
    <property type="molecule type" value="Genomic_DNA"/>
</dbReference>
<evidence type="ECO:0000256" key="3">
    <source>
        <dbReference type="SAM" id="SignalP"/>
    </source>
</evidence>
<dbReference type="OrthoDB" id="640249at2759"/>
<keyword evidence="6" id="KW-1185">Reference proteome</keyword>
<dbReference type="InterPro" id="IPR013128">
    <property type="entry name" value="Peptidase_C1A"/>
</dbReference>
<evidence type="ECO:0000259" key="4">
    <source>
        <dbReference type="SMART" id="SM00645"/>
    </source>
</evidence>
<dbReference type="PRINTS" id="PR00705">
    <property type="entry name" value="PAPAIN"/>
</dbReference>
<feature type="chain" id="PRO_5032960142" evidence="3">
    <location>
        <begin position="19"/>
        <end position="342"/>
    </location>
</feature>
<dbReference type="AlphaFoldDB" id="A0A812IHE7"/>
<organism evidence="5 6">
    <name type="scientific">Symbiodinium natans</name>
    <dbReference type="NCBI Taxonomy" id="878477"/>
    <lineage>
        <taxon>Eukaryota</taxon>
        <taxon>Sar</taxon>
        <taxon>Alveolata</taxon>
        <taxon>Dinophyceae</taxon>
        <taxon>Suessiales</taxon>
        <taxon>Symbiodiniaceae</taxon>
        <taxon>Symbiodinium</taxon>
    </lineage>
</organism>
<dbReference type="InterPro" id="IPR000169">
    <property type="entry name" value="Pept_cys_AS"/>
</dbReference>
<dbReference type="InterPro" id="IPR038765">
    <property type="entry name" value="Papain-like_cys_pep_sf"/>
</dbReference>
<gene>
    <name evidence="5" type="primary">cpr-6</name>
    <name evidence="5" type="ORF">SNAT2548_LOCUS3952</name>
</gene>
<dbReference type="InterPro" id="IPR000668">
    <property type="entry name" value="Peptidase_C1A_C"/>
</dbReference>
<sequence length="342" mass="37557">MWLWFIFVTTACSKDSNCREARSCEDDAFGLLQFRSVPPSGSFGPWSFGGIVPGDPLYKHLEGEAMPPRPTKGKIPKDFDSRTTWPQCSAVINHIRDQSRCGSCWAVGSVSTLNDRLCVLTGDNHTILSADDPLANCNSTIEGAELPTCVHPGVGGCGGGQLEFVWKWYKEMGVVSGAGYRELGFMRQKVRTCAPYSFPPCHNDTWAARPVCSETFHTPAAFSSCFNLSFQPPYWGDKLKAKSWYKVPSDQIQQEIMHHGSVSCQVQATCSMVNYTGGVYVPSGRVCGGHVMRIIGWGVEEDVGYWWVANSWGSQWGLNGFIKWLRGSDAQGIESGVVAGLI</sequence>
<keyword evidence="3" id="KW-0732">Signal</keyword>
<dbReference type="PROSITE" id="PS00139">
    <property type="entry name" value="THIOL_PROTEASE_CYS"/>
    <property type="match status" value="1"/>
</dbReference>
<accession>A0A812IHE7</accession>
<dbReference type="Proteomes" id="UP000604046">
    <property type="component" value="Unassembled WGS sequence"/>
</dbReference>
<keyword evidence="2" id="KW-0865">Zymogen</keyword>
<protein>
    <submittedName>
        <fullName evidence="5">Cpr-6 protein</fullName>
    </submittedName>
</protein>
<dbReference type="Pfam" id="PF00112">
    <property type="entry name" value="Peptidase_C1"/>
    <property type="match status" value="1"/>
</dbReference>
<dbReference type="PANTHER" id="PTHR12411">
    <property type="entry name" value="CYSTEINE PROTEASE FAMILY C1-RELATED"/>
    <property type="match status" value="1"/>
</dbReference>
<comment type="similarity">
    <text evidence="1">Belongs to the peptidase C1 family.</text>
</comment>
<reference evidence="5" key="1">
    <citation type="submission" date="2021-02" db="EMBL/GenBank/DDBJ databases">
        <authorList>
            <person name="Dougan E. K."/>
            <person name="Rhodes N."/>
            <person name="Thang M."/>
            <person name="Chan C."/>
        </authorList>
    </citation>
    <scope>NUCLEOTIDE SEQUENCE</scope>
</reference>
<feature type="domain" description="Peptidase C1A papain C-terminal" evidence="4">
    <location>
        <begin position="75"/>
        <end position="341"/>
    </location>
</feature>
<dbReference type="GO" id="GO:0006508">
    <property type="term" value="P:proteolysis"/>
    <property type="evidence" value="ECO:0007669"/>
    <property type="project" value="InterPro"/>
</dbReference>
<evidence type="ECO:0000313" key="5">
    <source>
        <dbReference type="EMBL" id="CAE7032930.1"/>
    </source>
</evidence>
<evidence type="ECO:0000313" key="6">
    <source>
        <dbReference type="Proteomes" id="UP000604046"/>
    </source>
</evidence>
<proteinExistence type="inferred from homology"/>
<dbReference type="Gene3D" id="3.90.70.10">
    <property type="entry name" value="Cysteine proteinases"/>
    <property type="match status" value="1"/>
</dbReference>
<dbReference type="SUPFAM" id="SSF54001">
    <property type="entry name" value="Cysteine proteinases"/>
    <property type="match status" value="1"/>
</dbReference>
<evidence type="ECO:0000256" key="1">
    <source>
        <dbReference type="ARBA" id="ARBA00008455"/>
    </source>
</evidence>
<dbReference type="GO" id="GO:0008234">
    <property type="term" value="F:cysteine-type peptidase activity"/>
    <property type="evidence" value="ECO:0007669"/>
    <property type="project" value="InterPro"/>
</dbReference>
<feature type="signal peptide" evidence="3">
    <location>
        <begin position="1"/>
        <end position="18"/>
    </location>
</feature>
<dbReference type="SMART" id="SM00645">
    <property type="entry name" value="Pept_C1"/>
    <property type="match status" value="1"/>
</dbReference>
<name>A0A812IHE7_9DINO</name>